<dbReference type="InterPro" id="IPR029063">
    <property type="entry name" value="SAM-dependent_MTases_sf"/>
</dbReference>
<dbReference type="AlphaFoldDB" id="A0AAD5YK19"/>
<evidence type="ECO:0000313" key="2">
    <source>
        <dbReference type="EMBL" id="KAJ3486338.1"/>
    </source>
</evidence>
<organism evidence="2 3">
    <name type="scientific">Meripilus lineatus</name>
    <dbReference type="NCBI Taxonomy" id="2056292"/>
    <lineage>
        <taxon>Eukaryota</taxon>
        <taxon>Fungi</taxon>
        <taxon>Dikarya</taxon>
        <taxon>Basidiomycota</taxon>
        <taxon>Agaricomycotina</taxon>
        <taxon>Agaricomycetes</taxon>
        <taxon>Polyporales</taxon>
        <taxon>Meripilaceae</taxon>
        <taxon>Meripilus</taxon>
    </lineage>
</organism>
<proteinExistence type="predicted"/>
<dbReference type="CDD" id="cd02440">
    <property type="entry name" value="AdoMet_MTases"/>
    <property type="match status" value="1"/>
</dbReference>
<dbReference type="SUPFAM" id="SSF53335">
    <property type="entry name" value="S-adenosyl-L-methionine-dependent methyltransferases"/>
    <property type="match status" value="1"/>
</dbReference>
<dbReference type="InterPro" id="IPR050447">
    <property type="entry name" value="Erg6_SMT_methyltransf"/>
</dbReference>
<accession>A0AAD5YK19</accession>
<sequence>MFSVIHPLRRRQPLSPQPQEFHFCRIFPGDEPSISFSRHIHYLCSKLRLKPGLDVLHVGCGIGTVTLELVRFANVRVVAIDTSAQKLAHARNLAERAHVSDQVRFVHVQSLDDVRSVLDGQSFDVIVAIESLKNARSFSYMYSRLCPLLKIGGKIGIYEWCWALDFSTDDPDHCRLAGVLESTTGISHRDPPERCINTALRALAASGLRVLEWEDLGGKNDAIPWTTPLQRALASSDMEWPETDTSPVSPLFGGLSRSAAQVIIEASRRNLFSPMVLLVAQRVTQSK</sequence>
<evidence type="ECO:0000313" key="3">
    <source>
        <dbReference type="Proteomes" id="UP001212997"/>
    </source>
</evidence>
<feature type="domain" description="Methyltransferase" evidence="1">
    <location>
        <begin position="50"/>
        <end position="160"/>
    </location>
</feature>
<name>A0AAD5YK19_9APHY</name>
<dbReference type="GO" id="GO:0006696">
    <property type="term" value="P:ergosterol biosynthetic process"/>
    <property type="evidence" value="ECO:0007669"/>
    <property type="project" value="TreeGrafter"/>
</dbReference>
<dbReference type="Gene3D" id="3.40.50.150">
    <property type="entry name" value="Vaccinia Virus protein VP39"/>
    <property type="match status" value="1"/>
</dbReference>
<dbReference type="GO" id="GO:0005783">
    <property type="term" value="C:endoplasmic reticulum"/>
    <property type="evidence" value="ECO:0007669"/>
    <property type="project" value="TreeGrafter"/>
</dbReference>
<dbReference type="Proteomes" id="UP001212997">
    <property type="component" value="Unassembled WGS sequence"/>
</dbReference>
<protein>
    <recommendedName>
        <fullName evidence="1">Methyltransferase domain-containing protein</fullName>
    </recommendedName>
</protein>
<keyword evidence="3" id="KW-1185">Reference proteome</keyword>
<dbReference type="PANTHER" id="PTHR44068">
    <property type="entry name" value="ZGC:194242"/>
    <property type="match status" value="1"/>
</dbReference>
<evidence type="ECO:0000259" key="1">
    <source>
        <dbReference type="Pfam" id="PF13847"/>
    </source>
</evidence>
<gene>
    <name evidence="2" type="ORF">NLI96_g4308</name>
</gene>
<dbReference type="EMBL" id="JANAWD010000124">
    <property type="protein sequence ID" value="KAJ3486338.1"/>
    <property type="molecule type" value="Genomic_DNA"/>
</dbReference>
<reference evidence="2" key="1">
    <citation type="submission" date="2022-07" db="EMBL/GenBank/DDBJ databases">
        <title>Genome Sequence of Physisporinus lineatus.</title>
        <authorList>
            <person name="Buettner E."/>
        </authorList>
    </citation>
    <scope>NUCLEOTIDE SEQUENCE</scope>
    <source>
        <strain evidence="2">VT162</strain>
    </source>
</reference>
<dbReference type="GO" id="GO:0003838">
    <property type="term" value="F:sterol 24-C-methyltransferase activity"/>
    <property type="evidence" value="ECO:0007669"/>
    <property type="project" value="TreeGrafter"/>
</dbReference>
<dbReference type="InterPro" id="IPR025714">
    <property type="entry name" value="Methyltranfer_dom"/>
</dbReference>
<comment type="caution">
    <text evidence="2">The sequence shown here is derived from an EMBL/GenBank/DDBJ whole genome shotgun (WGS) entry which is preliminary data.</text>
</comment>
<dbReference type="Pfam" id="PF13847">
    <property type="entry name" value="Methyltransf_31"/>
    <property type="match status" value="1"/>
</dbReference>
<dbReference type="PANTHER" id="PTHR44068:SF4">
    <property type="entry name" value="S-ADENOSYL-METHIONINE-STEROL-C-METHYLTRANSFERAS (AFU_ORTHOLOGUE AFUA_4G09190)"/>
    <property type="match status" value="1"/>
</dbReference>